<protein>
    <submittedName>
        <fullName evidence="2">Uncharacterized protein</fullName>
    </submittedName>
</protein>
<organism evidence="2 3">
    <name type="scientific">Eumeta variegata</name>
    <name type="common">Bagworm moth</name>
    <name type="synonym">Eumeta japonica</name>
    <dbReference type="NCBI Taxonomy" id="151549"/>
    <lineage>
        <taxon>Eukaryota</taxon>
        <taxon>Metazoa</taxon>
        <taxon>Ecdysozoa</taxon>
        <taxon>Arthropoda</taxon>
        <taxon>Hexapoda</taxon>
        <taxon>Insecta</taxon>
        <taxon>Pterygota</taxon>
        <taxon>Neoptera</taxon>
        <taxon>Endopterygota</taxon>
        <taxon>Lepidoptera</taxon>
        <taxon>Glossata</taxon>
        <taxon>Ditrysia</taxon>
        <taxon>Tineoidea</taxon>
        <taxon>Psychidae</taxon>
        <taxon>Oiketicinae</taxon>
        <taxon>Eumeta</taxon>
    </lineage>
</organism>
<feature type="region of interest" description="Disordered" evidence="1">
    <location>
        <begin position="1"/>
        <end position="32"/>
    </location>
</feature>
<comment type="caution">
    <text evidence="2">The sequence shown here is derived from an EMBL/GenBank/DDBJ whole genome shotgun (WGS) entry which is preliminary data.</text>
</comment>
<reference evidence="2 3" key="1">
    <citation type="journal article" date="2019" name="Commun. Biol.">
        <title>The bagworm genome reveals a unique fibroin gene that provides high tensile strength.</title>
        <authorList>
            <person name="Kono N."/>
            <person name="Nakamura H."/>
            <person name="Ohtoshi R."/>
            <person name="Tomita M."/>
            <person name="Numata K."/>
            <person name="Arakawa K."/>
        </authorList>
    </citation>
    <scope>NUCLEOTIDE SEQUENCE [LARGE SCALE GENOMIC DNA]</scope>
</reference>
<keyword evidence="3" id="KW-1185">Reference proteome</keyword>
<dbReference type="Proteomes" id="UP000299102">
    <property type="component" value="Unassembled WGS sequence"/>
</dbReference>
<feature type="compositionally biased region" description="Basic residues" evidence="1">
    <location>
        <begin position="51"/>
        <end position="64"/>
    </location>
</feature>
<name>A0A4C1Z1W9_EUMVA</name>
<proteinExistence type="predicted"/>
<evidence type="ECO:0000256" key="1">
    <source>
        <dbReference type="SAM" id="MobiDB-lite"/>
    </source>
</evidence>
<feature type="region of interest" description="Disordered" evidence="1">
    <location>
        <begin position="51"/>
        <end position="90"/>
    </location>
</feature>
<evidence type="ECO:0000313" key="2">
    <source>
        <dbReference type="EMBL" id="GBP81530.1"/>
    </source>
</evidence>
<feature type="compositionally biased region" description="Basic and acidic residues" evidence="1">
    <location>
        <begin position="66"/>
        <end position="80"/>
    </location>
</feature>
<sequence length="90" mass="10679">MEKLEQNREHYFSQIRVDKQTRNTTRRRGGLRHRSYRRRRDLMTVMIRGAKRAGVRAGRRRSHARFNADVESPRADRDPNTGRCANVLTT</sequence>
<gene>
    <name evidence="2" type="ORF">EVAR_63047_1</name>
</gene>
<dbReference type="AlphaFoldDB" id="A0A4C1Z1W9"/>
<accession>A0A4C1Z1W9</accession>
<evidence type="ECO:0000313" key="3">
    <source>
        <dbReference type="Proteomes" id="UP000299102"/>
    </source>
</evidence>
<dbReference type="EMBL" id="BGZK01001515">
    <property type="protein sequence ID" value="GBP81530.1"/>
    <property type="molecule type" value="Genomic_DNA"/>
</dbReference>
<feature type="compositionally biased region" description="Basic and acidic residues" evidence="1">
    <location>
        <begin position="1"/>
        <end position="21"/>
    </location>
</feature>